<dbReference type="AlphaFoldDB" id="A0A0S2ITG5"/>
<keyword evidence="1" id="KW-0812">Transmembrane</keyword>
<name>A0A0S2ITG5_LEPBO</name>
<gene>
    <name evidence="2" type="ORF">LBBP_02721</name>
</gene>
<dbReference type="EMBL" id="CP012029">
    <property type="protein sequence ID" value="ALO26944.1"/>
    <property type="molecule type" value="Genomic_DNA"/>
</dbReference>
<organism evidence="2">
    <name type="scientific">Leptospira borgpetersenii serovar Ballum</name>
    <dbReference type="NCBI Taxonomy" id="280505"/>
    <lineage>
        <taxon>Bacteria</taxon>
        <taxon>Pseudomonadati</taxon>
        <taxon>Spirochaetota</taxon>
        <taxon>Spirochaetia</taxon>
        <taxon>Leptospirales</taxon>
        <taxon>Leptospiraceae</taxon>
        <taxon>Leptospira</taxon>
    </lineage>
</organism>
<keyword evidence="1" id="KW-1133">Transmembrane helix</keyword>
<dbReference type="Proteomes" id="UP000058857">
    <property type="component" value="Chromosome 1"/>
</dbReference>
<accession>A0A0S2ITG5</accession>
<proteinExistence type="predicted"/>
<keyword evidence="1" id="KW-0472">Membrane</keyword>
<sequence>MTKEELNQPESDQDFYVLVFTGGSFYIFRNYLRNILE</sequence>
<dbReference type="PATRIC" id="fig|280505.15.peg.2657"/>
<protein>
    <submittedName>
        <fullName evidence="2">Uncharacterized protein</fullName>
    </submittedName>
</protein>
<evidence type="ECO:0000313" key="2">
    <source>
        <dbReference type="EMBL" id="ALO26944.1"/>
    </source>
</evidence>
<evidence type="ECO:0000313" key="3">
    <source>
        <dbReference type="Proteomes" id="UP000058857"/>
    </source>
</evidence>
<evidence type="ECO:0000256" key="1">
    <source>
        <dbReference type="SAM" id="Phobius"/>
    </source>
</evidence>
<feature type="transmembrane region" description="Helical" evidence="1">
    <location>
        <begin position="15"/>
        <end position="32"/>
    </location>
</feature>
<reference evidence="2 3" key="1">
    <citation type="journal article" date="2015" name="PLoS Negl. Trop. Dis.">
        <title>Distribution of Plasmids in Distinct Leptospira Pathogenic Species.</title>
        <authorList>
            <person name="Wang Y."/>
            <person name="Zhuang X."/>
            <person name="Zhong Y."/>
            <person name="Zhang C."/>
            <person name="Zhang Y."/>
            <person name="Zeng L."/>
            <person name="Zhu Y."/>
            <person name="He P."/>
            <person name="Dong K."/>
            <person name="Pal U."/>
            <person name="Guo X."/>
            <person name="Qin J."/>
        </authorList>
    </citation>
    <scope>NUCLEOTIDE SEQUENCE [LARGE SCALE GENOMIC DNA]</scope>
    <source>
        <strain evidence="2 3">56604</strain>
    </source>
</reference>